<evidence type="ECO:0000256" key="5">
    <source>
        <dbReference type="ARBA" id="ARBA00022519"/>
    </source>
</evidence>
<dbReference type="NCBIfam" id="TIGR01352">
    <property type="entry name" value="tonB_Cterm"/>
    <property type="match status" value="1"/>
</dbReference>
<keyword evidence="5" id="KW-0997">Cell inner membrane</keyword>
<proteinExistence type="inferred from homology"/>
<gene>
    <name evidence="12" type="ORF">EIP75_15405</name>
</gene>
<dbReference type="InterPro" id="IPR037682">
    <property type="entry name" value="TonB_C"/>
</dbReference>
<accession>A0A3R8S0P2</accession>
<evidence type="ECO:0000256" key="7">
    <source>
        <dbReference type="ARBA" id="ARBA00022927"/>
    </source>
</evidence>
<evidence type="ECO:0000259" key="11">
    <source>
        <dbReference type="PROSITE" id="PS52015"/>
    </source>
</evidence>
<comment type="similarity">
    <text evidence="2">Belongs to the TonB family.</text>
</comment>
<evidence type="ECO:0000256" key="10">
    <source>
        <dbReference type="SAM" id="MobiDB-lite"/>
    </source>
</evidence>
<evidence type="ECO:0000313" key="12">
    <source>
        <dbReference type="EMBL" id="RRS03340.1"/>
    </source>
</evidence>
<feature type="region of interest" description="Disordered" evidence="10">
    <location>
        <begin position="69"/>
        <end position="153"/>
    </location>
</feature>
<dbReference type="AlphaFoldDB" id="A0A3R8S0P2"/>
<feature type="compositionally biased region" description="Pro residues" evidence="10">
    <location>
        <begin position="126"/>
        <end position="139"/>
    </location>
</feature>
<dbReference type="GO" id="GO:0055085">
    <property type="term" value="P:transmembrane transport"/>
    <property type="evidence" value="ECO:0007669"/>
    <property type="project" value="InterPro"/>
</dbReference>
<sequence length="246" mass="25845">MQATAPWPSDLPKATFLTASPTDLTVSQRWALGGAAVAAHVAVGALILFSTPTVEMQAESSPITVDLIAPMQAPPAPPKPEPEPPKPKQIQPPEPVKPKPRMLSSHAPSENQIQAEPEPVKQPIVEAPPPAPVEAPPAPVAAAPAPATPPQPKQLAASAVAYLIQPAPKFPEASRRLGESGVVRLKVLVDESGRPVEVQVTQSSGYDRLDKAAVAAMKLARMKPYMEGGVPRAVWAPASLTFDLQD</sequence>
<dbReference type="OrthoDB" id="9792439at2"/>
<dbReference type="GO" id="GO:0098797">
    <property type="term" value="C:plasma membrane protein complex"/>
    <property type="evidence" value="ECO:0007669"/>
    <property type="project" value="TreeGrafter"/>
</dbReference>
<keyword evidence="7" id="KW-0653">Protein transport</keyword>
<keyword evidence="4" id="KW-1003">Cell membrane</keyword>
<dbReference type="PROSITE" id="PS52015">
    <property type="entry name" value="TONB_CTD"/>
    <property type="match status" value="1"/>
</dbReference>
<dbReference type="GO" id="GO:0031992">
    <property type="term" value="F:energy transducer activity"/>
    <property type="evidence" value="ECO:0007669"/>
    <property type="project" value="TreeGrafter"/>
</dbReference>
<keyword evidence="6" id="KW-0812">Transmembrane</keyword>
<evidence type="ECO:0000256" key="4">
    <source>
        <dbReference type="ARBA" id="ARBA00022475"/>
    </source>
</evidence>
<evidence type="ECO:0000256" key="3">
    <source>
        <dbReference type="ARBA" id="ARBA00022448"/>
    </source>
</evidence>
<keyword evidence="13" id="KW-1185">Reference proteome</keyword>
<evidence type="ECO:0000256" key="9">
    <source>
        <dbReference type="ARBA" id="ARBA00023136"/>
    </source>
</evidence>
<dbReference type="SUPFAM" id="SSF74653">
    <property type="entry name" value="TolA/TonB C-terminal domain"/>
    <property type="match status" value="1"/>
</dbReference>
<organism evidence="12 13">
    <name type="scientific">Aquabacterium soli</name>
    <dbReference type="NCBI Taxonomy" id="2493092"/>
    <lineage>
        <taxon>Bacteria</taxon>
        <taxon>Pseudomonadati</taxon>
        <taxon>Pseudomonadota</taxon>
        <taxon>Betaproteobacteria</taxon>
        <taxon>Burkholderiales</taxon>
        <taxon>Aquabacterium</taxon>
    </lineage>
</organism>
<evidence type="ECO:0000256" key="2">
    <source>
        <dbReference type="ARBA" id="ARBA00006555"/>
    </source>
</evidence>
<name>A0A3R8S0P2_9BURK</name>
<dbReference type="Gene3D" id="3.30.1150.10">
    <property type="match status" value="1"/>
</dbReference>
<keyword evidence="9" id="KW-0472">Membrane</keyword>
<dbReference type="InterPro" id="IPR051045">
    <property type="entry name" value="TonB-dependent_transducer"/>
</dbReference>
<comment type="caution">
    <text evidence="12">The sequence shown here is derived from an EMBL/GenBank/DDBJ whole genome shotgun (WGS) entry which is preliminary data.</text>
</comment>
<evidence type="ECO:0000256" key="6">
    <source>
        <dbReference type="ARBA" id="ARBA00022692"/>
    </source>
</evidence>
<comment type="subcellular location">
    <subcellularLocation>
        <location evidence="1">Cell inner membrane</location>
        <topology evidence="1">Single-pass membrane protein</topology>
        <orientation evidence="1">Periplasmic side</orientation>
    </subcellularLocation>
</comment>
<protein>
    <submittedName>
        <fullName evidence="12">Energy transducer TonB</fullName>
    </submittedName>
</protein>
<evidence type="ECO:0000313" key="13">
    <source>
        <dbReference type="Proteomes" id="UP000269265"/>
    </source>
</evidence>
<reference evidence="12 13" key="1">
    <citation type="submission" date="2018-12" db="EMBL/GenBank/DDBJ databases">
        <title>The whole draft genome of Aquabacterium sp. SJQ9.</title>
        <authorList>
            <person name="Sun L."/>
            <person name="Gao X."/>
            <person name="Chen W."/>
            <person name="Huang K."/>
        </authorList>
    </citation>
    <scope>NUCLEOTIDE SEQUENCE [LARGE SCALE GENOMIC DNA]</scope>
    <source>
        <strain evidence="12 13">SJQ9</strain>
    </source>
</reference>
<dbReference type="PANTHER" id="PTHR33446:SF2">
    <property type="entry name" value="PROTEIN TONB"/>
    <property type="match status" value="1"/>
</dbReference>
<dbReference type="InterPro" id="IPR006260">
    <property type="entry name" value="TonB/TolA_C"/>
</dbReference>
<dbReference type="PANTHER" id="PTHR33446">
    <property type="entry name" value="PROTEIN TONB-RELATED"/>
    <property type="match status" value="1"/>
</dbReference>
<evidence type="ECO:0000256" key="1">
    <source>
        <dbReference type="ARBA" id="ARBA00004383"/>
    </source>
</evidence>
<dbReference type="Pfam" id="PF03544">
    <property type="entry name" value="TonB_C"/>
    <property type="match status" value="1"/>
</dbReference>
<feature type="domain" description="TonB C-terminal" evidence="11">
    <location>
        <begin position="155"/>
        <end position="246"/>
    </location>
</feature>
<keyword evidence="8" id="KW-1133">Transmembrane helix</keyword>
<dbReference type="GO" id="GO:0015031">
    <property type="term" value="P:protein transport"/>
    <property type="evidence" value="ECO:0007669"/>
    <property type="project" value="UniProtKB-KW"/>
</dbReference>
<dbReference type="EMBL" id="RSED01000012">
    <property type="protein sequence ID" value="RRS03340.1"/>
    <property type="molecule type" value="Genomic_DNA"/>
</dbReference>
<dbReference type="Proteomes" id="UP000269265">
    <property type="component" value="Unassembled WGS sequence"/>
</dbReference>
<evidence type="ECO:0000256" key="8">
    <source>
        <dbReference type="ARBA" id="ARBA00022989"/>
    </source>
</evidence>
<keyword evidence="3" id="KW-0813">Transport</keyword>
<dbReference type="RefSeq" id="WP_125244169.1">
    <property type="nucleotide sequence ID" value="NZ_RSED01000012.1"/>
</dbReference>